<reference evidence="1" key="1">
    <citation type="submission" date="2011-05" db="EMBL/GenBank/DDBJ databases">
        <title>Complete sequence of chromosome of Methanothermococcus okinawensis IH1.</title>
        <authorList>
            <consortium name="US DOE Joint Genome Institute"/>
            <person name="Lucas S."/>
            <person name="Han J."/>
            <person name="Lapidus A."/>
            <person name="Cheng J.-F."/>
            <person name="Goodwin L."/>
            <person name="Pitluck S."/>
            <person name="Peters L."/>
            <person name="Mikhailova N."/>
            <person name="Held B."/>
            <person name="Han C."/>
            <person name="Tapia R."/>
            <person name="Land M."/>
            <person name="Hauser L."/>
            <person name="Kyrpides N."/>
            <person name="Ivanova N."/>
            <person name="Pagani I."/>
            <person name="Sieprawska-Lupa M."/>
            <person name="Takai K."/>
            <person name="Miyazaki J."/>
            <person name="Whitman W."/>
            <person name="Woyke T."/>
        </authorList>
    </citation>
    <scope>NUCLEOTIDE SEQUENCE [LARGE SCALE GENOMIC DNA]</scope>
    <source>
        <strain evidence="1">IH1</strain>
    </source>
</reference>
<proteinExistence type="predicted"/>
<gene>
    <name evidence="1" type="ordered locus">Metok_0379</name>
</gene>
<keyword evidence="2" id="KW-1185">Reference proteome</keyword>
<evidence type="ECO:0008006" key="3">
    <source>
        <dbReference type="Google" id="ProtNLM"/>
    </source>
</evidence>
<dbReference type="NCBIfam" id="NF033496">
    <property type="entry name" value="DUF2080_fam_acc"/>
    <property type="match status" value="1"/>
</dbReference>
<protein>
    <recommendedName>
        <fullName evidence="3">Transposon-encoded protein</fullName>
    </recommendedName>
</protein>
<dbReference type="KEGG" id="mok:Metok_0379"/>
<dbReference type="GeneID" id="43321612"/>
<evidence type="ECO:0000313" key="2">
    <source>
        <dbReference type="Proteomes" id="UP000009296"/>
    </source>
</evidence>
<dbReference type="Proteomes" id="UP000009296">
    <property type="component" value="Chromosome"/>
</dbReference>
<dbReference type="EMBL" id="CP002792">
    <property type="protein sequence ID" value="AEH06368.1"/>
    <property type="molecule type" value="Genomic_DNA"/>
</dbReference>
<evidence type="ECO:0000313" key="1">
    <source>
        <dbReference type="EMBL" id="AEH06368.1"/>
    </source>
</evidence>
<sequence length="53" mass="6012">MARGRKSKSERYFVQSGIVRQSGNSGAIYVPAEYIGVEYEVKIKLNSKKEEDD</sequence>
<organism evidence="1 2">
    <name type="scientific">Methanothermococcus okinawensis (strain DSM 14208 / JCM 11175 / IH1)</name>
    <dbReference type="NCBI Taxonomy" id="647113"/>
    <lineage>
        <taxon>Archaea</taxon>
        <taxon>Methanobacteriati</taxon>
        <taxon>Methanobacteriota</taxon>
        <taxon>Methanomada group</taxon>
        <taxon>Methanococci</taxon>
        <taxon>Methanococcales</taxon>
        <taxon>Methanococcaceae</taxon>
        <taxon>Methanothermococcus</taxon>
    </lineage>
</organism>
<name>F8AKN5_METOI</name>
<dbReference type="AlphaFoldDB" id="F8AKN5"/>
<dbReference type="RefSeq" id="WP_013866554.1">
    <property type="nucleotide sequence ID" value="NC_015636.1"/>
</dbReference>
<dbReference type="STRING" id="647113.Metok_0379"/>
<dbReference type="HOGENOM" id="CLU_3057155_0_0_2"/>
<accession>F8AKN5</accession>